<dbReference type="EMBL" id="CAJOBP010034742">
    <property type="protein sequence ID" value="CAF4700700.1"/>
    <property type="molecule type" value="Genomic_DNA"/>
</dbReference>
<feature type="non-terminal residue" evidence="1">
    <location>
        <position position="1"/>
    </location>
</feature>
<sequence>FKNELENLNQSKKIQELVVNFQELTNLVHNSSDKVKIIITALQLDLNILRNQIDSCTCLKESLRLKPSIVDGNRLQQNIITKPSHELPSSLKPVENTLIKSEISNLKRCPYNEAVIMSTFFTFRGVLSLL</sequence>
<reference evidence="1" key="1">
    <citation type="submission" date="2021-02" db="EMBL/GenBank/DDBJ databases">
        <authorList>
            <person name="Nowell W R."/>
        </authorList>
    </citation>
    <scope>NUCLEOTIDE SEQUENCE</scope>
</reference>
<evidence type="ECO:0000313" key="1">
    <source>
        <dbReference type="EMBL" id="CAF4700700.1"/>
    </source>
</evidence>
<keyword evidence="2" id="KW-1185">Reference proteome</keyword>
<gene>
    <name evidence="1" type="ORF">UJA718_LOCUS36223</name>
</gene>
<evidence type="ECO:0000313" key="2">
    <source>
        <dbReference type="Proteomes" id="UP000663873"/>
    </source>
</evidence>
<dbReference type="AlphaFoldDB" id="A0A821IH01"/>
<protein>
    <submittedName>
        <fullName evidence="1">Uncharacterized protein</fullName>
    </submittedName>
</protein>
<accession>A0A821IH01</accession>
<name>A0A821IH01_9BILA</name>
<comment type="caution">
    <text evidence="1">The sequence shown here is derived from an EMBL/GenBank/DDBJ whole genome shotgun (WGS) entry which is preliminary data.</text>
</comment>
<organism evidence="1 2">
    <name type="scientific">Rotaria socialis</name>
    <dbReference type="NCBI Taxonomy" id="392032"/>
    <lineage>
        <taxon>Eukaryota</taxon>
        <taxon>Metazoa</taxon>
        <taxon>Spiralia</taxon>
        <taxon>Gnathifera</taxon>
        <taxon>Rotifera</taxon>
        <taxon>Eurotatoria</taxon>
        <taxon>Bdelloidea</taxon>
        <taxon>Philodinida</taxon>
        <taxon>Philodinidae</taxon>
        <taxon>Rotaria</taxon>
    </lineage>
</organism>
<dbReference type="Proteomes" id="UP000663873">
    <property type="component" value="Unassembled WGS sequence"/>
</dbReference>
<proteinExistence type="predicted"/>